<organism evidence="1 2">
    <name type="scientific">Bacteriovorax stolpii</name>
    <name type="common">Bdellovibrio stolpii</name>
    <dbReference type="NCBI Taxonomy" id="960"/>
    <lineage>
        <taxon>Bacteria</taxon>
        <taxon>Pseudomonadati</taxon>
        <taxon>Bdellovibrionota</taxon>
        <taxon>Bacteriovoracia</taxon>
        <taxon>Bacteriovoracales</taxon>
        <taxon>Bacteriovoracaceae</taxon>
        <taxon>Bacteriovorax</taxon>
    </lineage>
</organism>
<dbReference type="InterPro" id="IPR028994">
    <property type="entry name" value="Integrin_alpha_N"/>
</dbReference>
<dbReference type="Proteomes" id="UP000235584">
    <property type="component" value="Chromosome"/>
</dbReference>
<proteinExistence type="predicted"/>
<dbReference type="InterPro" id="IPR011519">
    <property type="entry name" value="UnbV_ASPIC"/>
</dbReference>
<gene>
    <name evidence="1" type="ORF">C0V70_06620</name>
</gene>
<accession>A0A2K9NQJ8</accession>
<reference evidence="1 2" key="1">
    <citation type="submission" date="2018-01" db="EMBL/GenBank/DDBJ databases">
        <title>Complete genome sequence of Bacteriovorax stolpii DSM12778.</title>
        <authorList>
            <person name="Tang B."/>
            <person name="Chang J."/>
        </authorList>
    </citation>
    <scope>NUCLEOTIDE SEQUENCE [LARGE SCALE GENOMIC DNA]</scope>
    <source>
        <strain evidence="1 2">DSM 12778</strain>
    </source>
</reference>
<keyword evidence="2" id="KW-1185">Reference proteome</keyword>
<dbReference type="SUPFAM" id="SSF69318">
    <property type="entry name" value="Integrin alpha N-terminal domain"/>
    <property type="match status" value="1"/>
</dbReference>
<dbReference type="AlphaFoldDB" id="A0A2K9NQJ8"/>
<name>A0A2K9NQJ8_BACTC</name>
<dbReference type="EMBL" id="CP025704">
    <property type="protein sequence ID" value="AUN97789.1"/>
    <property type="molecule type" value="Genomic_DNA"/>
</dbReference>
<dbReference type="PANTHER" id="PTHR16026:SF0">
    <property type="entry name" value="CARTILAGE ACIDIC PROTEIN 1"/>
    <property type="match status" value="1"/>
</dbReference>
<dbReference type="Gene3D" id="2.130.10.130">
    <property type="entry name" value="Integrin alpha, N-terminal"/>
    <property type="match status" value="2"/>
</dbReference>
<dbReference type="InterPro" id="IPR027039">
    <property type="entry name" value="Crtac1"/>
</dbReference>
<evidence type="ECO:0000313" key="1">
    <source>
        <dbReference type="EMBL" id="AUN97789.1"/>
    </source>
</evidence>
<dbReference type="Pfam" id="PF07593">
    <property type="entry name" value="UnbV_ASPIC"/>
    <property type="match status" value="1"/>
</dbReference>
<evidence type="ECO:0000313" key="2">
    <source>
        <dbReference type="Proteomes" id="UP000235584"/>
    </source>
</evidence>
<dbReference type="KEGG" id="bsto:C0V70_06620"/>
<sequence length="542" mass="61304">MKKYLILMLVLAACSPKQHVKTKREISSDNKRGLYFEDVTDESGIPSDLASSSIIAGDYDNDGRVDIIAKDHLFRNISGKDIVFEDVTVKAGLDKLSGYPVFIDINNDGQLDIITTKGMVFIQKNKIFMNMSQQYGLRLPEKAFTLSFADVNGDGFADLLVGQSENHENNTFSFLPAKFYLNIAGRTFKEDPSRFNLDKYPAYVRGMQWADFDNDSVNEVYFSNYRLKQNFLFKKAGNTYVETAPKYKVQGDFDSKTFYDAHLKKSFGPQYGHTIGSVWADFNNDGNFDLWAANLVHKFVGTTNSGGYDYRGYICDDSKIYKNSGAPDYKFTDVRKQSGIPMKPIGDYSAYKGDELWSQITAADFDNDGLIDTYVSQVYKLNYSYSLLFKNLGNFKFKDVGDKEPIRVYDSYGGIWADFNNDGRMDLIISGRETPESDQKLQVFQNIYTNPNNHYVKIRLIGIASGKNPVGTQVRITTDKGVFLRQFEGVTGTLSQQNDPTLHFGLGNSKVIKSVQVRWNSKKVLNVTGVTMDKTWVVTEQK</sequence>
<dbReference type="RefSeq" id="WP_102243082.1">
    <property type="nucleotide sequence ID" value="NZ_CP025704.1"/>
</dbReference>
<protein>
    <submittedName>
        <fullName evidence="1">CRTAC1 family protein</fullName>
    </submittedName>
</protein>
<dbReference type="PANTHER" id="PTHR16026">
    <property type="entry name" value="CARTILAGE ACIDIC PROTEIN 1"/>
    <property type="match status" value="1"/>
</dbReference>
<dbReference type="InterPro" id="IPR013517">
    <property type="entry name" value="FG-GAP"/>
</dbReference>
<dbReference type="Pfam" id="PF13517">
    <property type="entry name" value="FG-GAP_3"/>
    <property type="match status" value="2"/>
</dbReference>